<gene>
    <name evidence="7" type="ORF">DFR48_103101</name>
</gene>
<dbReference type="Gene3D" id="3.40.50.150">
    <property type="entry name" value="Vaccinia Virus protein VP39"/>
    <property type="match status" value="1"/>
</dbReference>
<dbReference type="InterPro" id="IPR029063">
    <property type="entry name" value="SAM-dependent_MTases_sf"/>
</dbReference>
<keyword evidence="3" id="KW-0238">DNA-binding</keyword>
<dbReference type="GO" id="GO:0003677">
    <property type="term" value="F:DNA binding"/>
    <property type="evidence" value="ECO:0007669"/>
    <property type="project" value="UniProtKB-KW"/>
</dbReference>
<evidence type="ECO:0000313" key="8">
    <source>
        <dbReference type="Proteomes" id="UP000252582"/>
    </source>
</evidence>
<dbReference type="InterPro" id="IPR044946">
    <property type="entry name" value="Restrct_endonuc_typeI_TRD_sf"/>
</dbReference>
<dbReference type="Gene3D" id="3.90.220.20">
    <property type="entry name" value="DNA methylase specificity domains"/>
    <property type="match status" value="1"/>
</dbReference>
<dbReference type="InterPro" id="IPR003356">
    <property type="entry name" value="DNA_methylase_A-5"/>
</dbReference>
<name>A0A6I7HNQ9_9HYPH</name>
<organism evidence="7 8">
    <name type="scientific">Ciceribacter lividus</name>
    <dbReference type="NCBI Taxonomy" id="1197950"/>
    <lineage>
        <taxon>Bacteria</taxon>
        <taxon>Pseudomonadati</taxon>
        <taxon>Pseudomonadota</taxon>
        <taxon>Alphaproteobacteria</taxon>
        <taxon>Hyphomicrobiales</taxon>
        <taxon>Rhizobiaceae</taxon>
        <taxon>Ciceribacter</taxon>
    </lineage>
</organism>
<protein>
    <submittedName>
        <fullName evidence="7">Type I restriction enzyme M protein</fullName>
    </submittedName>
</protein>
<feature type="compositionally biased region" description="Acidic residues" evidence="4">
    <location>
        <begin position="888"/>
        <end position="903"/>
    </location>
</feature>
<proteinExistence type="inferred from homology"/>
<dbReference type="InterPro" id="IPR029464">
    <property type="entry name" value="HSDR_N"/>
</dbReference>
<dbReference type="EMBL" id="QPIX01000003">
    <property type="protein sequence ID" value="RCW27144.1"/>
    <property type="molecule type" value="Genomic_DNA"/>
</dbReference>
<dbReference type="SUPFAM" id="SSF116734">
    <property type="entry name" value="DNA methylase specificity domain"/>
    <property type="match status" value="1"/>
</dbReference>
<evidence type="ECO:0000313" key="7">
    <source>
        <dbReference type="EMBL" id="RCW27144.1"/>
    </source>
</evidence>
<dbReference type="GO" id="GO:0008170">
    <property type="term" value="F:N-methyltransferase activity"/>
    <property type="evidence" value="ECO:0007669"/>
    <property type="project" value="InterPro"/>
</dbReference>
<dbReference type="PANTHER" id="PTHR42998">
    <property type="entry name" value="TYPE I RESTRICTION ENZYME HINDVIIP M PROTEIN-RELATED"/>
    <property type="match status" value="1"/>
</dbReference>
<evidence type="ECO:0000259" key="5">
    <source>
        <dbReference type="Pfam" id="PF02384"/>
    </source>
</evidence>
<dbReference type="PRINTS" id="PR00507">
    <property type="entry name" value="N12N6MTFRASE"/>
</dbReference>
<sequence length="903" mass="101742">MKLTQQIAIENSNVAECVARGVIEIANGKVTYHLNHKKSYAWSDPEEWVRCIAIANLVIDKKYPATQMRIEVVVPRRTPSDFADIIVYRDEACRDPYLVVECKSDPQSRAGRDQGIEQLFGNANSLRIPLGLYDEYGESRFYDVGNFEPTERQRNMLGGRDAVPEQFGEIPVYAYVAGSEMDIHPVASNILEAKIKRVHSLIWAGGKRDPLTSFDEWSKLLFAKVVDERNRRSGEFRHFQVGTNETTAAVAGRVHALFAQACRQDPTIFPANARIRLTDKKIYEIVLTLQEVSFLRTDVDTIGAAFENFFGSVFRGELGQYFTMRQLSRFTVAMLGIGETDYIIDPTAGSGGFLLEALLQVWHKIDREYEGQPENEINRAKMDFSRTNVFGIEIHDILGRICKINLLLHHDGHTNIEADRSCLDVVFAHPRLNPPKDKFTKLFGNPPFGDEVQAGDDDHLGANTLESFVVAENRTKVASEHVILERSVDLLEPGGELGLILPDGLFNNQGEQSNCPSVRRYLAKNGFIEAIVSLPDYAFRKSGAQNKTSILYFRKFQKWQKTAFDQSYEEAIENGASEEKAVAAALDAMAYKVFLAEANWVGYTSTGIHSELNDLYRGSAGGRLADNQDGTILGEYRAFQANPEGYEGRKSPDCMAIPAGDLWRAHPSHRLDPKYHLFKREEQNVVPDGWIKMPIRDVLRRRMDQVYPEARPDERVAVMTLSQTGEIRPREAGKGRNPPEWLGMYFEDSPSTWFAAREGDVVFSSIDLWKGCAAVVPPEFDGALVTKEFPIYEITDDRLDPVFLSCLLRSRYYQRAFRAITTGHSNRRRTQVGDFEALEIAFPPDREAQQALIAGLVEARNGQRQAMDLMGRAMMAFNDTIDGRGDEELPDVNNDEEAALEDA</sequence>
<keyword evidence="8" id="KW-1185">Reference proteome</keyword>
<dbReference type="GO" id="GO:0009307">
    <property type="term" value="P:DNA restriction-modification system"/>
    <property type="evidence" value="ECO:0007669"/>
    <property type="project" value="UniProtKB-KW"/>
</dbReference>
<reference evidence="7 8" key="1">
    <citation type="submission" date="2018-07" db="EMBL/GenBank/DDBJ databases">
        <title>Genomic Encyclopedia of Type Strains, Phase IV (KMG-IV): sequencing the most valuable type-strain genomes for metagenomic binning, comparative biology and taxonomic classification.</title>
        <authorList>
            <person name="Goeker M."/>
        </authorList>
    </citation>
    <scope>NUCLEOTIDE SEQUENCE [LARGE SCALE GENOMIC DNA]</scope>
    <source>
        <strain evidence="7 8">DSM 25528</strain>
    </source>
</reference>
<evidence type="ECO:0000259" key="6">
    <source>
        <dbReference type="Pfam" id="PF13588"/>
    </source>
</evidence>
<accession>A0A6I7HNQ9</accession>
<dbReference type="Pfam" id="PF13588">
    <property type="entry name" value="HSDR_N_2"/>
    <property type="match status" value="1"/>
</dbReference>
<evidence type="ECO:0000256" key="2">
    <source>
        <dbReference type="ARBA" id="ARBA00022747"/>
    </source>
</evidence>
<dbReference type="SUPFAM" id="SSF53335">
    <property type="entry name" value="S-adenosyl-L-methionine-dependent methyltransferases"/>
    <property type="match status" value="1"/>
</dbReference>
<feature type="domain" description="DNA methylase adenine-specific" evidence="5">
    <location>
        <begin position="299"/>
        <end position="561"/>
    </location>
</feature>
<comment type="caution">
    <text evidence="7">The sequence shown here is derived from an EMBL/GenBank/DDBJ whole genome shotgun (WGS) entry which is preliminary data.</text>
</comment>
<evidence type="ECO:0000256" key="1">
    <source>
        <dbReference type="ARBA" id="ARBA00006594"/>
    </source>
</evidence>
<dbReference type="PANTHER" id="PTHR42998:SF1">
    <property type="entry name" value="TYPE I RESTRICTION ENZYME HINDI METHYLASE SUBUNIT"/>
    <property type="match status" value="1"/>
</dbReference>
<evidence type="ECO:0000256" key="3">
    <source>
        <dbReference type="ARBA" id="ARBA00023125"/>
    </source>
</evidence>
<dbReference type="AlphaFoldDB" id="A0A6I7HNQ9"/>
<feature type="region of interest" description="Disordered" evidence="4">
    <location>
        <begin position="881"/>
        <end position="903"/>
    </location>
</feature>
<dbReference type="Pfam" id="PF02384">
    <property type="entry name" value="N6_Mtase"/>
    <property type="match status" value="1"/>
</dbReference>
<feature type="domain" description="Type I restriction enzyme R protein N-terminal" evidence="6">
    <location>
        <begin position="45"/>
        <end position="130"/>
    </location>
</feature>
<dbReference type="RefSeq" id="WP_170141813.1">
    <property type="nucleotide sequence ID" value="NZ_QPIX01000003.1"/>
</dbReference>
<dbReference type="Proteomes" id="UP000252582">
    <property type="component" value="Unassembled WGS sequence"/>
</dbReference>
<dbReference type="InterPro" id="IPR052916">
    <property type="entry name" value="Type-I_RE_MTase_Subunit"/>
</dbReference>
<comment type="similarity">
    <text evidence="1">Belongs to the N(4)/N(6)-methyltransferase family.</text>
</comment>
<evidence type="ECO:0000256" key="4">
    <source>
        <dbReference type="SAM" id="MobiDB-lite"/>
    </source>
</evidence>
<keyword evidence="2" id="KW-0680">Restriction system</keyword>